<proteinExistence type="predicted"/>
<protein>
    <submittedName>
        <fullName evidence="1">Uncharacterized protein</fullName>
    </submittedName>
</protein>
<feature type="non-terminal residue" evidence="1">
    <location>
        <position position="1"/>
    </location>
</feature>
<dbReference type="Gene3D" id="2.40.70.10">
    <property type="entry name" value="Acid Proteases"/>
    <property type="match status" value="1"/>
</dbReference>
<dbReference type="Gene3D" id="3.10.10.10">
    <property type="entry name" value="HIV Type 1 Reverse Transcriptase, subunit A, domain 1"/>
    <property type="match status" value="1"/>
</dbReference>
<gene>
    <name evidence="1" type="ORF">CR513_10078</name>
</gene>
<dbReference type="PANTHER" id="PTHR33067:SF15">
    <property type="entry name" value="RNA-DIRECTED DNA POLYMERASE"/>
    <property type="match status" value="1"/>
</dbReference>
<evidence type="ECO:0000313" key="1">
    <source>
        <dbReference type="EMBL" id="RDY06012.1"/>
    </source>
</evidence>
<organism evidence="1 2">
    <name type="scientific">Mucuna pruriens</name>
    <name type="common">Velvet bean</name>
    <name type="synonym">Dolichos pruriens</name>
    <dbReference type="NCBI Taxonomy" id="157652"/>
    <lineage>
        <taxon>Eukaryota</taxon>
        <taxon>Viridiplantae</taxon>
        <taxon>Streptophyta</taxon>
        <taxon>Embryophyta</taxon>
        <taxon>Tracheophyta</taxon>
        <taxon>Spermatophyta</taxon>
        <taxon>Magnoliopsida</taxon>
        <taxon>eudicotyledons</taxon>
        <taxon>Gunneridae</taxon>
        <taxon>Pentapetalae</taxon>
        <taxon>rosids</taxon>
        <taxon>fabids</taxon>
        <taxon>Fabales</taxon>
        <taxon>Fabaceae</taxon>
        <taxon>Papilionoideae</taxon>
        <taxon>50 kb inversion clade</taxon>
        <taxon>NPAAA clade</taxon>
        <taxon>indigoferoid/millettioid clade</taxon>
        <taxon>Phaseoleae</taxon>
        <taxon>Mucuna</taxon>
    </lineage>
</organism>
<evidence type="ECO:0000313" key="2">
    <source>
        <dbReference type="Proteomes" id="UP000257109"/>
    </source>
</evidence>
<dbReference type="Proteomes" id="UP000257109">
    <property type="component" value="Unassembled WGS sequence"/>
</dbReference>
<dbReference type="CDD" id="cd00303">
    <property type="entry name" value="retropepsin_like"/>
    <property type="match status" value="1"/>
</dbReference>
<name>A0A371HT97_MUCPR</name>
<accession>A0A371HT97</accession>
<sequence length="499" mass="55921">VPKYAKFLKELCVHKRRKIKGSKEIGGVVSALTQNEAITAGASTLPKKCRDPGIFSVPCTIGECTFANAMLDLGASINVMPTSIYRSLNFGDLEPTGMTIQLANKSIVQPLGVLEDVLIQVNELIFLADFYMLDMEDETPGMESTLILGRPFLMTARTKIDVHAGTLSMEFDDTLVQFNIFEAMKHPTEDHSLFGIDVLDEIVEEYLQLNSSSENIEKFAESADESSCLEVTDEEADHEEVQDLPNSEDNHSDIADLAFEVELSELLDQVCNQEYSECTHDAEIKVAKAELHKSSIAQVATIFTAEIESAKESRVKKKIKPKAEIMSAHLVPSQDQVGQTDPSSIIEESLSLPPFMELKPLPDHMKYAYLDKEQQLPIIIANNLLQEQEDKLLEVLRQHKKAIGWKLADLPGINPSICMHRILMEEEIKPIRQQQRRLNPILLDVVKKELTKLLATGIIYPISDSQWVSPVQVVPKKSGMAVMKNQQEELVPTRIRNSW</sequence>
<dbReference type="PANTHER" id="PTHR33067">
    <property type="entry name" value="RNA-DIRECTED DNA POLYMERASE-RELATED"/>
    <property type="match status" value="1"/>
</dbReference>
<dbReference type="AlphaFoldDB" id="A0A371HT97"/>
<dbReference type="InterPro" id="IPR043502">
    <property type="entry name" value="DNA/RNA_pol_sf"/>
</dbReference>
<keyword evidence="2" id="KW-1185">Reference proteome</keyword>
<dbReference type="OrthoDB" id="1165732at2759"/>
<dbReference type="SUPFAM" id="SSF56672">
    <property type="entry name" value="DNA/RNA polymerases"/>
    <property type="match status" value="1"/>
</dbReference>
<dbReference type="InterPro" id="IPR021109">
    <property type="entry name" value="Peptidase_aspartic_dom_sf"/>
</dbReference>
<reference evidence="1" key="1">
    <citation type="submission" date="2018-05" db="EMBL/GenBank/DDBJ databases">
        <title>Draft genome of Mucuna pruriens seed.</title>
        <authorList>
            <person name="Nnadi N.E."/>
            <person name="Vos R."/>
            <person name="Hasami M.H."/>
            <person name="Devisetty U.K."/>
            <person name="Aguiy J.C."/>
        </authorList>
    </citation>
    <scope>NUCLEOTIDE SEQUENCE [LARGE SCALE GENOMIC DNA]</scope>
    <source>
        <strain evidence="1">JCA_2017</strain>
    </source>
</reference>
<comment type="caution">
    <text evidence="1">The sequence shown here is derived from an EMBL/GenBank/DDBJ whole genome shotgun (WGS) entry which is preliminary data.</text>
</comment>
<dbReference type="EMBL" id="QJKJ01001765">
    <property type="protein sequence ID" value="RDY06012.1"/>
    <property type="molecule type" value="Genomic_DNA"/>
</dbReference>